<dbReference type="EMBL" id="JAWJWF010000004">
    <property type="protein sequence ID" value="KAK6634148.1"/>
    <property type="molecule type" value="Genomic_DNA"/>
</dbReference>
<keyword evidence="3" id="KW-1185">Reference proteome</keyword>
<reference evidence="2 3" key="1">
    <citation type="submission" date="2023-09" db="EMBL/GenBank/DDBJ databases">
        <title>Genomes of two closely related lineages of the louse Polyplax serrata with different host specificities.</title>
        <authorList>
            <person name="Martinu J."/>
            <person name="Tarabai H."/>
            <person name="Stefka J."/>
            <person name="Hypsa V."/>
        </authorList>
    </citation>
    <scope>NUCLEOTIDE SEQUENCE [LARGE SCALE GENOMIC DNA]</scope>
    <source>
        <strain evidence="2">98ZLc_SE</strain>
    </source>
</reference>
<feature type="region of interest" description="Disordered" evidence="1">
    <location>
        <begin position="56"/>
        <end position="85"/>
    </location>
</feature>
<name>A0ABR1B3R3_POLSC</name>
<accession>A0ABR1B3R3</accession>
<gene>
    <name evidence="2" type="ORF">RUM44_004756</name>
</gene>
<organism evidence="2 3">
    <name type="scientific">Polyplax serrata</name>
    <name type="common">Common mouse louse</name>
    <dbReference type="NCBI Taxonomy" id="468196"/>
    <lineage>
        <taxon>Eukaryota</taxon>
        <taxon>Metazoa</taxon>
        <taxon>Ecdysozoa</taxon>
        <taxon>Arthropoda</taxon>
        <taxon>Hexapoda</taxon>
        <taxon>Insecta</taxon>
        <taxon>Pterygota</taxon>
        <taxon>Neoptera</taxon>
        <taxon>Paraneoptera</taxon>
        <taxon>Psocodea</taxon>
        <taxon>Troctomorpha</taxon>
        <taxon>Phthiraptera</taxon>
        <taxon>Anoplura</taxon>
        <taxon>Polyplacidae</taxon>
        <taxon>Polyplax</taxon>
    </lineage>
</organism>
<dbReference type="Proteomes" id="UP001359485">
    <property type="component" value="Unassembled WGS sequence"/>
</dbReference>
<protein>
    <submittedName>
        <fullName evidence="2">Uncharacterized protein</fullName>
    </submittedName>
</protein>
<evidence type="ECO:0000313" key="2">
    <source>
        <dbReference type="EMBL" id="KAK6634148.1"/>
    </source>
</evidence>
<proteinExistence type="predicted"/>
<feature type="compositionally biased region" description="Basic and acidic residues" evidence="1">
    <location>
        <begin position="56"/>
        <end position="72"/>
    </location>
</feature>
<evidence type="ECO:0000256" key="1">
    <source>
        <dbReference type="SAM" id="MobiDB-lite"/>
    </source>
</evidence>
<evidence type="ECO:0000313" key="3">
    <source>
        <dbReference type="Proteomes" id="UP001359485"/>
    </source>
</evidence>
<comment type="caution">
    <text evidence="2">The sequence shown here is derived from an EMBL/GenBank/DDBJ whole genome shotgun (WGS) entry which is preliminary data.</text>
</comment>
<sequence>MVGDTVMDAEEMLTSVSFFFLGTGDAEREEKEKDETMMMMMMMRNRMHGDYIGKCKQSDAGRKVRNGERMTNEEEENGRTRQVNR</sequence>